<protein>
    <submittedName>
        <fullName evidence="1">Uncharacterized protein</fullName>
    </submittedName>
</protein>
<organism evidence="1 2">
    <name type="scientific">Melastoma candidum</name>
    <dbReference type="NCBI Taxonomy" id="119954"/>
    <lineage>
        <taxon>Eukaryota</taxon>
        <taxon>Viridiplantae</taxon>
        <taxon>Streptophyta</taxon>
        <taxon>Embryophyta</taxon>
        <taxon>Tracheophyta</taxon>
        <taxon>Spermatophyta</taxon>
        <taxon>Magnoliopsida</taxon>
        <taxon>eudicotyledons</taxon>
        <taxon>Gunneridae</taxon>
        <taxon>Pentapetalae</taxon>
        <taxon>rosids</taxon>
        <taxon>malvids</taxon>
        <taxon>Myrtales</taxon>
        <taxon>Melastomataceae</taxon>
        <taxon>Melastomatoideae</taxon>
        <taxon>Melastomateae</taxon>
        <taxon>Melastoma</taxon>
    </lineage>
</organism>
<evidence type="ECO:0000313" key="1">
    <source>
        <dbReference type="EMBL" id="KAI4374181.1"/>
    </source>
</evidence>
<gene>
    <name evidence="1" type="ORF">MLD38_012205</name>
</gene>
<sequence length="363" mass="38970">MANPVGEVEVVIVGAGIAGLATAVALHRVGISTVVLERSKELRATGAALFLFPNAWLALDALGVSCKLDAIYPQMNEGSVMDVKTERVIKVHYATENRKGEVVGPRVVHRKVLLEALAEELPADTIWFSAKLTGIETEVDASPSSPLYTLTFENGTAIKAKVLIGCDGVHSAVARKLGLRIPIHSGRQAVRGLATFPEGHGMTSFKQFVDGGKRAGMVPINDKELYWFMVCNTLTNHKADAMTDPETMKKEVKEDLAKEFPKIYHEVVDHSDLTSLSWAPLVFRCPWDVLLGKLADGNVTVAGDAMHPMTPELGHGGGLALEDAIILGQHIGRAVAAPGKLDVKEVGLALRGTSRRGDVVRPP</sequence>
<dbReference type="EMBL" id="CM042883">
    <property type="protein sequence ID" value="KAI4374181.1"/>
    <property type="molecule type" value="Genomic_DNA"/>
</dbReference>
<proteinExistence type="predicted"/>
<keyword evidence="2" id="KW-1185">Reference proteome</keyword>
<comment type="caution">
    <text evidence="1">The sequence shown here is derived from an EMBL/GenBank/DDBJ whole genome shotgun (WGS) entry which is preliminary data.</text>
</comment>
<reference evidence="2" key="1">
    <citation type="journal article" date="2023" name="Front. Plant Sci.">
        <title>Chromosomal-level genome assembly of Melastoma candidum provides insights into trichome evolution.</title>
        <authorList>
            <person name="Zhong Y."/>
            <person name="Wu W."/>
            <person name="Sun C."/>
            <person name="Zou P."/>
            <person name="Liu Y."/>
            <person name="Dai S."/>
            <person name="Zhou R."/>
        </authorList>
    </citation>
    <scope>NUCLEOTIDE SEQUENCE [LARGE SCALE GENOMIC DNA]</scope>
</reference>
<accession>A0ACB9R8L7</accession>
<name>A0ACB9R8L7_9MYRT</name>
<evidence type="ECO:0000313" key="2">
    <source>
        <dbReference type="Proteomes" id="UP001057402"/>
    </source>
</evidence>
<dbReference type="Proteomes" id="UP001057402">
    <property type="component" value="Chromosome 4"/>
</dbReference>